<accession>A0A918RVX7</accession>
<comment type="caution">
    <text evidence="1">The sequence shown here is derived from an EMBL/GenBank/DDBJ whole genome shotgun (WGS) entry which is preliminary data.</text>
</comment>
<dbReference type="AlphaFoldDB" id="A0A918RVX7"/>
<dbReference type="Pfam" id="PF14435">
    <property type="entry name" value="SUKH-4"/>
    <property type="match status" value="1"/>
</dbReference>
<protein>
    <recommendedName>
        <fullName evidence="3">SUKH-4 immunity protein of toxin-antitoxin system</fullName>
    </recommendedName>
</protein>
<dbReference type="Proteomes" id="UP000623010">
    <property type="component" value="Unassembled WGS sequence"/>
</dbReference>
<name>A0A918RVX7_9ACTN</name>
<evidence type="ECO:0000313" key="1">
    <source>
        <dbReference type="EMBL" id="GHA12846.1"/>
    </source>
</evidence>
<sequence length="195" mass="21971">MLFSIDHDTLTNTALVEEAVRLPEATARQYGFTGKTPDFLVHVGLPTAEQWELSFGLPEEFRPGFLWDCAAHAEQGWRTPDGVEKVVKIGVFPINAVVIDPATGVVYQYTEGGQQVIPIHGDVSSLVKTMISFLDYVDSYNPGEDEDDEDMGYARRKREVDALMAGIRLVDPLPFSHEYSEWVEIFDNLQIRIYT</sequence>
<dbReference type="InterPro" id="IPR025851">
    <property type="entry name" value="SUKH-4"/>
</dbReference>
<dbReference type="RefSeq" id="WP_190060612.1">
    <property type="nucleotide sequence ID" value="NZ_BMWH01000035.1"/>
</dbReference>
<gene>
    <name evidence="1" type="ORF">GCM10010389_59680</name>
</gene>
<reference evidence="1" key="2">
    <citation type="submission" date="2020-09" db="EMBL/GenBank/DDBJ databases">
        <authorList>
            <person name="Sun Q."/>
            <person name="Ohkuma M."/>
        </authorList>
    </citation>
    <scope>NUCLEOTIDE SEQUENCE</scope>
    <source>
        <strain evidence="1">JCM 5016</strain>
    </source>
</reference>
<keyword evidence="2" id="KW-1185">Reference proteome</keyword>
<evidence type="ECO:0000313" key="2">
    <source>
        <dbReference type="Proteomes" id="UP000623010"/>
    </source>
</evidence>
<organism evidence="1 2">
    <name type="scientific">Streptomyces echinoruber</name>
    <dbReference type="NCBI Taxonomy" id="68898"/>
    <lineage>
        <taxon>Bacteria</taxon>
        <taxon>Bacillati</taxon>
        <taxon>Actinomycetota</taxon>
        <taxon>Actinomycetes</taxon>
        <taxon>Kitasatosporales</taxon>
        <taxon>Streptomycetaceae</taxon>
        <taxon>Streptomyces</taxon>
    </lineage>
</organism>
<proteinExistence type="predicted"/>
<evidence type="ECO:0008006" key="3">
    <source>
        <dbReference type="Google" id="ProtNLM"/>
    </source>
</evidence>
<dbReference type="EMBL" id="BMWH01000035">
    <property type="protein sequence ID" value="GHA12846.1"/>
    <property type="molecule type" value="Genomic_DNA"/>
</dbReference>
<reference evidence="1" key="1">
    <citation type="journal article" date="2014" name="Int. J. Syst. Evol. Microbiol.">
        <title>Complete genome sequence of Corynebacterium casei LMG S-19264T (=DSM 44701T), isolated from a smear-ripened cheese.</title>
        <authorList>
            <consortium name="US DOE Joint Genome Institute (JGI-PGF)"/>
            <person name="Walter F."/>
            <person name="Albersmeier A."/>
            <person name="Kalinowski J."/>
            <person name="Ruckert C."/>
        </authorList>
    </citation>
    <scope>NUCLEOTIDE SEQUENCE</scope>
    <source>
        <strain evidence="1">JCM 5016</strain>
    </source>
</reference>